<dbReference type="Gramene" id="Kaladp0013s0001.1.v1.1">
    <property type="protein sequence ID" value="Kaladp0013s0001.1.v1.1.CDS.1"/>
    <property type="gene ID" value="Kaladp0013s0001.v1.1"/>
</dbReference>
<sequence length="609" mass="68740">MAEKGTTVSSSVKWMLVSNPLLHWRCGILVMTVCLGLGMAVVLTINGSAISSFVDGWNYKRESMLAPARPDSDVSVHRDRSNLTDEADAAARGGKPSAKAMDPPQEAAKNETREDSYCPDSDSSAHSPSWISTELETDVSANLLQQWLLPGGTPCRDLRTVEIALPSFDNATGGKMVELATGELHEFIFQALDESGNPRCSGGDYFEADLSSETWKSRPPVTDLKNGSYSLKLQVHQDFAGVFNFSITLLFRHFEGLKFSPARFVFDRQLRNLNIRFFQTQTQTRLPNLQLCSKSDFNRSLWSGRWTRHGRNDQCKISNDGRYRCLDPSFQCQRPWCDGALGLIESNGWVYSAHCSFKIFSSESAWSCLNGRWLFFWGDSNHVDSIRNLLHFILLVPDLEIVSRRFDANFSNPRNPSQHLRITNVFNGHWNSTGNYLGIDSLRNAGYRELIRSYFSGDRVPDAVVMNSGLHDGVYWKNVKRFVAGADYAASFWAKVMQEVASRGLKRPEVIYRTTVATGGYARALAFNPNKMEAFNWILVEKLRKAGLVDGVIDGFDMTFPWHWDNRCNDGVHYGRFPAKAKWRDGGIGHQYFVDLMLVHVWLNVLCAR</sequence>
<name>A0A7N0SYF5_KALFE</name>
<keyword evidence="2" id="KW-0472">Membrane</keyword>
<dbReference type="PANTHER" id="PTHR35124:SF1">
    <property type="entry name" value="CYTOCHROME P450 FAMILY PROTEIN"/>
    <property type="match status" value="1"/>
</dbReference>
<dbReference type="InterPro" id="IPR013783">
    <property type="entry name" value="Ig-like_fold"/>
</dbReference>
<keyword evidence="2" id="KW-1133">Transmembrane helix</keyword>
<protein>
    <submittedName>
        <fullName evidence="3">Uncharacterized protein</fullName>
    </submittedName>
</protein>
<feature type="region of interest" description="Disordered" evidence="1">
    <location>
        <begin position="68"/>
        <end position="128"/>
    </location>
</feature>
<evidence type="ECO:0000313" key="3">
    <source>
        <dbReference type="EnsemblPlants" id="Kaladp0013s0001.1.v1.1.CDS.1"/>
    </source>
</evidence>
<accession>A0A7N0SYF5</accession>
<keyword evidence="2" id="KW-0812">Transmembrane</keyword>
<dbReference type="Gene3D" id="2.60.40.10">
    <property type="entry name" value="Immunoglobulins"/>
    <property type="match status" value="1"/>
</dbReference>
<evidence type="ECO:0000313" key="4">
    <source>
        <dbReference type="Proteomes" id="UP000594263"/>
    </source>
</evidence>
<dbReference type="Proteomes" id="UP000594263">
    <property type="component" value="Unplaced"/>
</dbReference>
<feature type="transmembrane region" description="Helical" evidence="2">
    <location>
        <begin position="21"/>
        <end position="45"/>
    </location>
</feature>
<dbReference type="EnsemblPlants" id="Kaladp0013s0001.1.v1.1">
    <property type="protein sequence ID" value="Kaladp0013s0001.1.v1.1.CDS.1"/>
    <property type="gene ID" value="Kaladp0013s0001.v1.1"/>
</dbReference>
<evidence type="ECO:0000256" key="2">
    <source>
        <dbReference type="SAM" id="Phobius"/>
    </source>
</evidence>
<dbReference type="PANTHER" id="PTHR35124">
    <property type="entry name" value="CYTOCHROME P450 FAMILY PROTEIN"/>
    <property type="match status" value="1"/>
</dbReference>
<evidence type="ECO:0000256" key="1">
    <source>
        <dbReference type="SAM" id="MobiDB-lite"/>
    </source>
</evidence>
<organism evidence="3 4">
    <name type="scientific">Kalanchoe fedtschenkoi</name>
    <name type="common">Lavender scallops</name>
    <name type="synonym">South American air plant</name>
    <dbReference type="NCBI Taxonomy" id="63787"/>
    <lineage>
        <taxon>Eukaryota</taxon>
        <taxon>Viridiplantae</taxon>
        <taxon>Streptophyta</taxon>
        <taxon>Embryophyta</taxon>
        <taxon>Tracheophyta</taxon>
        <taxon>Spermatophyta</taxon>
        <taxon>Magnoliopsida</taxon>
        <taxon>eudicotyledons</taxon>
        <taxon>Gunneridae</taxon>
        <taxon>Pentapetalae</taxon>
        <taxon>Saxifragales</taxon>
        <taxon>Crassulaceae</taxon>
        <taxon>Kalanchoe</taxon>
    </lineage>
</organism>
<proteinExistence type="predicted"/>
<reference evidence="3" key="1">
    <citation type="submission" date="2021-01" db="UniProtKB">
        <authorList>
            <consortium name="EnsemblPlants"/>
        </authorList>
    </citation>
    <scope>IDENTIFICATION</scope>
</reference>
<dbReference type="OMA" id="CEAPWCA"/>
<feature type="compositionally biased region" description="Basic and acidic residues" evidence="1">
    <location>
        <begin position="70"/>
        <end position="83"/>
    </location>
</feature>
<dbReference type="AlphaFoldDB" id="A0A7N0SYF5"/>
<keyword evidence="4" id="KW-1185">Reference proteome</keyword>